<reference evidence="1" key="1">
    <citation type="journal article" date="2004" name="Nature">
        <title>Genome duplication in the teleost fish Tetraodon nigroviridis reveals the early vertebrate proto-karyotype.</title>
        <authorList>
            <person name="Jaillon O."/>
            <person name="Aury J.-M."/>
            <person name="Brunet F."/>
            <person name="Petit J.-L."/>
            <person name="Stange-Thomann N."/>
            <person name="Mauceli E."/>
            <person name="Bouneau L."/>
            <person name="Fischer C."/>
            <person name="Ozouf-Costaz C."/>
            <person name="Bernot A."/>
            <person name="Nicaud S."/>
            <person name="Jaffe D."/>
            <person name="Fisher S."/>
            <person name="Lutfalla G."/>
            <person name="Dossat C."/>
            <person name="Segurens B."/>
            <person name="Dasilva C."/>
            <person name="Salanoubat M."/>
            <person name="Levy M."/>
            <person name="Boudet N."/>
            <person name="Castellano S."/>
            <person name="Anthouard V."/>
            <person name="Jubin C."/>
            <person name="Castelli V."/>
            <person name="Katinka M."/>
            <person name="Vacherie B."/>
            <person name="Biemont C."/>
            <person name="Skalli Z."/>
            <person name="Cattolico L."/>
            <person name="Poulain J."/>
            <person name="De Berardinis V."/>
            <person name="Cruaud C."/>
            <person name="Duprat S."/>
            <person name="Brottier P."/>
            <person name="Coutanceau J.-P."/>
            <person name="Gouzy J."/>
            <person name="Parra G."/>
            <person name="Lardier G."/>
            <person name="Chapple C."/>
            <person name="McKernan K.J."/>
            <person name="McEwan P."/>
            <person name="Bosak S."/>
            <person name="Kellis M."/>
            <person name="Volff J.-N."/>
            <person name="Guigo R."/>
            <person name="Zody M.C."/>
            <person name="Mesirov J."/>
            <person name="Lindblad-Toh K."/>
            <person name="Birren B."/>
            <person name="Nusbaum C."/>
            <person name="Kahn D."/>
            <person name="Robinson-Rechavi M."/>
            <person name="Laudet V."/>
            <person name="Schachter V."/>
            <person name="Quetier F."/>
            <person name="Saurin W."/>
            <person name="Scarpelli C."/>
            <person name="Wincker P."/>
            <person name="Lander E.S."/>
            <person name="Weissenbach J."/>
            <person name="Roest Crollius H."/>
        </authorList>
    </citation>
    <scope>NUCLEOTIDE SEQUENCE [LARGE SCALE GENOMIC DNA]</scope>
</reference>
<dbReference type="EMBL" id="CAAE01024667">
    <property type="protein sequence ID" value="CAG14765.1"/>
    <property type="molecule type" value="Genomic_DNA"/>
</dbReference>
<feature type="non-terminal residue" evidence="1">
    <location>
        <position position="47"/>
    </location>
</feature>
<proteinExistence type="predicted"/>
<organism evidence="1">
    <name type="scientific">Tetraodon nigroviridis</name>
    <name type="common">Spotted green pufferfish</name>
    <name type="synonym">Chelonodon nigroviridis</name>
    <dbReference type="NCBI Taxonomy" id="99883"/>
    <lineage>
        <taxon>Eukaryota</taxon>
        <taxon>Metazoa</taxon>
        <taxon>Chordata</taxon>
        <taxon>Craniata</taxon>
        <taxon>Vertebrata</taxon>
        <taxon>Euteleostomi</taxon>
        <taxon>Actinopterygii</taxon>
        <taxon>Neopterygii</taxon>
        <taxon>Teleostei</taxon>
        <taxon>Neoteleostei</taxon>
        <taxon>Acanthomorphata</taxon>
        <taxon>Eupercaria</taxon>
        <taxon>Tetraodontiformes</taxon>
        <taxon>Tetradontoidea</taxon>
        <taxon>Tetraodontidae</taxon>
        <taxon>Tetraodon</taxon>
    </lineage>
</organism>
<name>Q4RA18_TETNG</name>
<dbReference type="OrthoDB" id="4189at2759"/>
<comment type="caution">
    <text evidence="1">The sequence shown here is derived from an EMBL/GenBank/DDBJ whole genome shotgun (WGS) entry which is preliminary data.</text>
</comment>
<protein>
    <submittedName>
        <fullName evidence="1">(spotted green pufferfish) hypothetical protein</fullName>
    </submittedName>
</protein>
<gene>
    <name evidence="1" type="ORF">GSTENG00038074001</name>
</gene>
<evidence type="ECO:0000313" key="1">
    <source>
        <dbReference type="EMBL" id="CAG14765.1"/>
    </source>
</evidence>
<dbReference type="AlphaFoldDB" id="Q4RA18"/>
<feature type="non-terminal residue" evidence="1">
    <location>
        <position position="1"/>
    </location>
</feature>
<dbReference type="KEGG" id="tng:GSTEN00038074G001"/>
<sequence length="47" mass="5363">SQYPELLVASHNNNEDAPHEPDGVALVWNIKFKKATPEYIFHCQVLV</sequence>
<accession>Q4RA18</accession>
<reference evidence="1" key="2">
    <citation type="submission" date="2004-02" db="EMBL/GenBank/DDBJ databases">
        <authorList>
            <consortium name="Genoscope"/>
            <consortium name="Whitehead Institute Centre for Genome Research"/>
        </authorList>
    </citation>
    <scope>NUCLEOTIDE SEQUENCE</scope>
</reference>